<feature type="compositionally biased region" description="Polar residues" evidence="1">
    <location>
        <begin position="2624"/>
        <end position="2642"/>
    </location>
</feature>
<feature type="compositionally biased region" description="Polar residues" evidence="1">
    <location>
        <begin position="1196"/>
        <end position="1226"/>
    </location>
</feature>
<feature type="compositionally biased region" description="Polar residues" evidence="1">
    <location>
        <begin position="1685"/>
        <end position="1706"/>
    </location>
</feature>
<feature type="compositionally biased region" description="Basic and acidic residues" evidence="1">
    <location>
        <begin position="1607"/>
        <end position="1644"/>
    </location>
</feature>
<feature type="compositionally biased region" description="Polar residues" evidence="1">
    <location>
        <begin position="3541"/>
        <end position="3560"/>
    </location>
</feature>
<feature type="compositionally biased region" description="Basic and acidic residues" evidence="1">
    <location>
        <begin position="1885"/>
        <end position="1900"/>
    </location>
</feature>
<feature type="compositionally biased region" description="Basic and acidic residues" evidence="1">
    <location>
        <begin position="936"/>
        <end position="950"/>
    </location>
</feature>
<feature type="compositionally biased region" description="Polar residues" evidence="1">
    <location>
        <begin position="3628"/>
        <end position="3652"/>
    </location>
</feature>
<feature type="compositionally biased region" description="Basic and acidic residues" evidence="1">
    <location>
        <begin position="1371"/>
        <end position="1401"/>
    </location>
</feature>
<feature type="compositionally biased region" description="Basic and acidic residues" evidence="1">
    <location>
        <begin position="1440"/>
        <end position="1460"/>
    </location>
</feature>
<feature type="compositionally biased region" description="Basic and acidic residues" evidence="1">
    <location>
        <begin position="577"/>
        <end position="587"/>
    </location>
</feature>
<feature type="compositionally biased region" description="Basic and acidic residues" evidence="1">
    <location>
        <begin position="234"/>
        <end position="251"/>
    </location>
</feature>
<feature type="compositionally biased region" description="Polar residues" evidence="1">
    <location>
        <begin position="801"/>
        <end position="810"/>
    </location>
</feature>
<feature type="compositionally biased region" description="Basic and acidic residues" evidence="1">
    <location>
        <begin position="494"/>
        <end position="534"/>
    </location>
</feature>
<feature type="compositionally biased region" description="Low complexity" evidence="1">
    <location>
        <begin position="3977"/>
        <end position="3996"/>
    </location>
</feature>
<feature type="region of interest" description="Disordered" evidence="1">
    <location>
        <begin position="4134"/>
        <end position="4234"/>
    </location>
</feature>
<feature type="compositionally biased region" description="Polar residues" evidence="1">
    <location>
        <begin position="1146"/>
        <end position="1173"/>
    </location>
</feature>
<evidence type="ECO:0000313" key="4">
    <source>
        <dbReference type="EnsemblMetazoa" id="MDOA009031-PA"/>
    </source>
</evidence>
<feature type="compositionally biased region" description="Polar residues" evidence="1">
    <location>
        <begin position="296"/>
        <end position="313"/>
    </location>
</feature>
<proteinExistence type="predicted"/>
<feature type="compositionally biased region" description="Basic and acidic residues" evidence="1">
    <location>
        <begin position="665"/>
        <end position="683"/>
    </location>
</feature>
<feature type="region of interest" description="Disordered" evidence="1">
    <location>
        <begin position="3617"/>
        <end position="3676"/>
    </location>
</feature>
<feature type="compositionally biased region" description="Polar residues" evidence="1">
    <location>
        <begin position="2959"/>
        <end position="2981"/>
    </location>
</feature>
<feature type="compositionally biased region" description="Basic and acidic residues" evidence="1">
    <location>
        <begin position="1176"/>
        <end position="1195"/>
    </location>
</feature>
<feature type="compositionally biased region" description="Polar residues" evidence="1">
    <location>
        <begin position="224"/>
        <end position="233"/>
    </location>
</feature>
<feature type="region of interest" description="Disordered" evidence="1">
    <location>
        <begin position="194"/>
        <end position="251"/>
    </location>
</feature>
<feature type="region of interest" description="Disordered" evidence="1">
    <location>
        <begin position="3346"/>
        <end position="3367"/>
    </location>
</feature>
<feature type="compositionally biased region" description="Basic and acidic residues" evidence="1">
    <location>
        <begin position="3875"/>
        <end position="3884"/>
    </location>
</feature>
<feature type="region of interest" description="Disordered" evidence="1">
    <location>
        <begin position="1523"/>
        <end position="1644"/>
    </location>
</feature>
<feature type="region of interest" description="Disordered" evidence="1">
    <location>
        <begin position="2580"/>
        <end position="2645"/>
    </location>
</feature>
<feature type="region of interest" description="Disordered" evidence="1">
    <location>
        <begin position="268"/>
        <end position="1100"/>
    </location>
</feature>
<feature type="compositionally biased region" description="Polar residues" evidence="1">
    <location>
        <begin position="3264"/>
        <end position="3304"/>
    </location>
</feature>
<feature type="compositionally biased region" description="Basic and acidic residues" evidence="1">
    <location>
        <begin position="1944"/>
        <end position="1954"/>
    </location>
</feature>
<feature type="compositionally biased region" description="Polar residues" evidence="1">
    <location>
        <begin position="770"/>
        <end position="779"/>
    </location>
</feature>
<feature type="compositionally biased region" description="Polar residues" evidence="1">
    <location>
        <begin position="4152"/>
        <end position="4171"/>
    </location>
</feature>
<feature type="compositionally biased region" description="Basic and acidic residues" evidence="1">
    <location>
        <begin position="1917"/>
        <end position="1932"/>
    </location>
</feature>
<protein>
    <recommendedName>
        <fullName evidence="5">TNFR-Cys domain-containing protein</fullName>
    </recommendedName>
</protein>
<feature type="compositionally biased region" description="Basic and acidic residues" evidence="1">
    <location>
        <begin position="900"/>
        <end position="922"/>
    </location>
</feature>
<dbReference type="VEuPathDB" id="VectorBase:MDOMA2_004007"/>
<feature type="compositionally biased region" description="Low complexity" evidence="1">
    <location>
        <begin position="4093"/>
        <end position="4108"/>
    </location>
</feature>
<feature type="compositionally biased region" description="Polar residues" evidence="1">
    <location>
        <begin position="684"/>
        <end position="699"/>
    </location>
</feature>
<keyword evidence="2" id="KW-0472">Membrane</keyword>
<feature type="region of interest" description="Disordered" evidence="1">
    <location>
        <begin position="3215"/>
        <end position="3332"/>
    </location>
</feature>
<dbReference type="EnsemblMetazoa" id="MDOA009031-RA">
    <property type="protein sequence ID" value="MDOA009031-PA"/>
    <property type="gene ID" value="MDOA009031"/>
</dbReference>
<feature type="compositionally biased region" description="Basic and acidic residues" evidence="1">
    <location>
        <begin position="2101"/>
        <end position="2113"/>
    </location>
</feature>
<feature type="compositionally biased region" description="Basic and acidic residues" evidence="1">
    <location>
        <begin position="3382"/>
        <end position="3393"/>
    </location>
</feature>
<feature type="compositionally biased region" description="Acidic residues" evidence="1">
    <location>
        <begin position="923"/>
        <end position="935"/>
    </location>
</feature>
<keyword evidence="2" id="KW-0812">Transmembrane</keyword>
<feature type="compositionally biased region" description="Basic and acidic residues" evidence="1">
    <location>
        <begin position="3010"/>
        <end position="3019"/>
    </location>
</feature>
<feature type="compositionally biased region" description="Basic and acidic residues" evidence="1">
    <location>
        <begin position="3719"/>
        <end position="3732"/>
    </location>
</feature>
<feature type="region of interest" description="Disordered" evidence="1">
    <location>
        <begin position="2680"/>
        <end position="2717"/>
    </location>
</feature>
<feature type="compositionally biased region" description="Polar residues" evidence="1">
    <location>
        <begin position="841"/>
        <end position="852"/>
    </location>
</feature>
<feature type="compositionally biased region" description="Polar residues" evidence="1">
    <location>
        <begin position="861"/>
        <end position="872"/>
    </location>
</feature>
<feature type="compositionally biased region" description="Polar residues" evidence="1">
    <location>
        <begin position="3804"/>
        <end position="3827"/>
    </location>
</feature>
<feature type="region of interest" description="Disordered" evidence="1">
    <location>
        <begin position="2955"/>
        <end position="3042"/>
    </location>
</feature>
<feature type="region of interest" description="Disordered" evidence="1">
    <location>
        <begin position="1794"/>
        <end position="1834"/>
    </location>
</feature>
<evidence type="ECO:0000256" key="3">
    <source>
        <dbReference type="SAM" id="SignalP"/>
    </source>
</evidence>
<feature type="region of interest" description="Disordered" evidence="1">
    <location>
        <begin position="3875"/>
        <end position="3947"/>
    </location>
</feature>
<feature type="compositionally biased region" description="Polar residues" evidence="1">
    <location>
        <begin position="2169"/>
        <end position="2206"/>
    </location>
</feature>
<feature type="region of interest" description="Disordered" evidence="1">
    <location>
        <begin position="3480"/>
        <end position="3560"/>
    </location>
</feature>
<feature type="compositionally biased region" description="Low complexity" evidence="1">
    <location>
        <begin position="3348"/>
        <end position="3366"/>
    </location>
</feature>
<feature type="compositionally biased region" description="Basic and acidic residues" evidence="1">
    <location>
        <begin position="1572"/>
        <end position="1584"/>
    </location>
</feature>
<feature type="region of interest" description="Disordered" evidence="1">
    <location>
        <begin position="2732"/>
        <end position="2783"/>
    </location>
</feature>
<feature type="region of interest" description="Disordered" evidence="1">
    <location>
        <begin position="1658"/>
        <end position="1769"/>
    </location>
</feature>
<feature type="compositionally biased region" description="Basic and acidic residues" evidence="1">
    <location>
        <begin position="338"/>
        <end position="358"/>
    </location>
</feature>
<feature type="compositionally biased region" description="Polar residues" evidence="1">
    <location>
        <begin position="1965"/>
        <end position="1987"/>
    </location>
</feature>
<feature type="region of interest" description="Disordered" evidence="1">
    <location>
        <begin position="3784"/>
        <end position="3829"/>
    </location>
</feature>
<feature type="region of interest" description="Disordered" evidence="1">
    <location>
        <begin position="1858"/>
        <end position="2250"/>
    </location>
</feature>
<feature type="region of interest" description="Disordered" evidence="1">
    <location>
        <begin position="1145"/>
        <end position="1462"/>
    </location>
</feature>
<feature type="compositionally biased region" description="Basic and acidic residues" evidence="1">
    <location>
        <begin position="2064"/>
        <end position="2090"/>
    </location>
</feature>
<feature type="signal peptide" evidence="3">
    <location>
        <begin position="1"/>
        <end position="25"/>
    </location>
</feature>
<feature type="compositionally biased region" description="Basic and acidic residues" evidence="1">
    <location>
        <begin position="1662"/>
        <end position="1680"/>
    </location>
</feature>
<feature type="compositionally biased region" description="Basic and acidic residues" evidence="1">
    <location>
        <begin position="747"/>
        <end position="763"/>
    </location>
</feature>
<feature type="compositionally biased region" description="Basic and acidic residues" evidence="1">
    <location>
        <begin position="1037"/>
        <end position="1046"/>
    </location>
</feature>
<feature type="compositionally biased region" description="Basic and acidic residues" evidence="1">
    <location>
        <begin position="2211"/>
        <end position="2233"/>
    </location>
</feature>
<feature type="region of interest" description="Disordered" evidence="1">
    <location>
        <begin position="3380"/>
        <end position="3406"/>
    </location>
</feature>
<name>A0A1I8MW22_MUSDO</name>
<feature type="compositionally biased region" description="Polar residues" evidence="1">
    <location>
        <begin position="2995"/>
        <end position="3009"/>
    </location>
</feature>
<feature type="region of interest" description="Disordered" evidence="1">
    <location>
        <begin position="2895"/>
        <end position="2936"/>
    </location>
</feature>
<feature type="compositionally biased region" description="Basic and acidic residues" evidence="1">
    <location>
        <begin position="199"/>
        <end position="223"/>
    </location>
</feature>
<feature type="compositionally biased region" description="Basic and acidic residues" evidence="1">
    <location>
        <begin position="2031"/>
        <end position="2056"/>
    </location>
</feature>
<feature type="compositionally biased region" description="Basic and acidic residues" evidence="1">
    <location>
        <begin position="2909"/>
        <end position="2929"/>
    </location>
</feature>
<feature type="compositionally biased region" description="Polar residues" evidence="1">
    <location>
        <begin position="623"/>
        <end position="635"/>
    </location>
</feature>
<feature type="transmembrane region" description="Helical" evidence="2">
    <location>
        <begin position="4399"/>
        <end position="4417"/>
    </location>
</feature>
<feature type="compositionally biased region" description="Acidic residues" evidence="1">
    <location>
        <begin position="636"/>
        <end position="649"/>
    </location>
</feature>
<feature type="compositionally biased region" description="Polar residues" evidence="1">
    <location>
        <begin position="4191"/>
        <end position="4212"/>
    </location>
</feature>
<feature type="compositionally biased region" description="Basic and acidic residues" evidence="1">
    <location>
        <begin position="1307"/>
        <end position="1338"/>
    </location>
</feature>
<feature type="chain" id="PRO_5043590417" description="TNFR-Cys domain-containing protein" evidence="3">
    <location>
        <begin position="26"/>
        <end position="4430"/>
    </location>
</feature>
<feature type="compositionally biased region" description="Low complexity" evidence="1">
    <location>
        <begin position="3505"/>
        <end position="3518"/>
    </location>
</feature>
<feature type="compositionally biased region" description="Basic and acidic residues" evidence="1">
    <location>
        <begin position="1724"/>
        <end position="1769"/>
    </location>
</feature>
<feature type="compositionally biased region" description="Polar residues" evidence="1">
    <location>
        <begin position="3020"/>
        <end position="3032"/>
    </location>
</feature>
<evidence type="ECO:0000256" key="1">
    <source>
        <dbReference type="SAM" id="MobiDB-lite"/>
    </source>
</evidence>
<feature type="compositionally biased region" description="Polar residues" evidence="1">
    <location>
        <begin position="2698"/>
        <end position="2712"/>
    </location>
</feature>
<feature type="compositionally biased region" description="Basic and acidic residues" evidence="1">
    <location>
        <begin position="878"/>
        <end position="889"/>
    </location>
</feature>
<feature type="compositionally biased region" description="Polar residues" evidence="1">
    <location>
        <begin position="3889"/>
        <end position="3907"/>
    </location>
</feature>
<feature type="region of interest" description="Disordered" evidence="1">
    <location>
        <begin position="3719"/>
        <end position="3740"/>
    </location>
</feature>
<feature type="region of interest" description="Disordered" evidence="1">
    <location>
        <begin position="4088"/>
        <end position="4112"/>
    </location>
</feature>
<feature type="compositionally biased region" description="Basic and acidic residues" evidence="1">
    <location>
        <begin position="2006"/>
        <end position="2023"/>
    </location>
</feature>
<feature type="compositionally biased region" description="Polar residues" evidence="1">
    <location>
        <begin position="3313"/>
        <end position="3332"/>
    </location>
</feature>
<feature type="compositionally biased region" description="Basic and acidic residues" evidence="1">
    <location>
        <begin position="2512"/>
        <end position="2522"/>
    </location>
</feature>
<feature type="compositionally biased region" description="Acidic residues" evidence="1">
    <location>
        <begin position="387"/>
        <end position="400"/>
    </location>
</feature>
<feature type="compositionally biased region" description="Basic and acidic residues" evidence="1">
    <location>
        <begin position="1988"/>
        <end position="1997"/>
    </location>
</feature>
<dbReference type="VEuPathDB" id="VectorBase:MDOA009031"/>
<feature type="compositionally biased region" description="Basic and acidic residues" evidence="1">
    <location>
        <begin position="401"/>
        <end position="450"/>
    </location>
</feature>
<feature type="region of interest" description="Disordered" evidence="1">
    <location>
        <begin position="2512"/>
        <end position="2537"/>
    </location>
</feature>
<sequence>MSQRQSLLSIFVLLKLLAAAVVVESQICFQNVTREIPVKRNNAFVRANITTTIKVCCDGYQLDPMDRTRCVSICAPEFAYSDGQCVPKCDNCENGECLSPNNFQGKCRPLVADVYCDNVKCGENMKCDEWNQCICLEGYMEYLDEDDGMKIKCANLEESVVDYTTENFFIGENFGSVESVKKFISTPDFGEVTESSKIGQKEKLEEPRENVKENNFEKEKLPKNSENQISNTGLKREEYNSSRSPEKMLSEKTILKSIENVLPSEEVDEYFERNSPQNPGEDLEIQGHSQELVENGAQSGESLTNKNGNASENDISKEEEADEFEQNSPQNPEEESEIQDHEKNKSEVDFNSRERENLAKGPQENSNSEDIENGAQSRDSLRNENEYSSENDISLEEEAKDFERNSPHNPEENLKIHDREKIESELDFENRKTENFSKRPQENSNSKDIENGAQSRDSLRHKSGYASESDMSSEEETEDFERNSPPDPEEDSEIQDREKNKSGVENRETEIFSKGLQEKSKDPQPILKENKVEHGAQSGDSLTTEKGYANENNISSEEGANNFKQNSPQNPEEDLEIQDREKNKSEVDFENPEIENFSKGSLKNANDPQPTLKEYTLEPIENGVQSGDSVTNENEFSSENDMSSEEVKEDFERNSPQNPGEDSEIQDREKNKSEVDFENRETENFSNGPQKNSNDSQPTLKEYTLELIENGAQSGDSFRKENGHASEKDISSEEETNDFQRNSPQNPEKDLEIHDSEENKSEVDFENPETENFSKGPQKNSKEPQPTFKEYTPEHMENGAKSGNSLQNPGEDSEIQDREKNKSGVDFENREIENFSKDPQKNSNDPQSNLKENITEYIENGAQSGDSMTNKSAIAEPESYRDHESHIEKMQVSPEQNQEIPKKFGEYEHPTTTSQKEDKDIENPIDLETEVVSDDDERKISDGKPKENQELKMANPADEKLPSPENNEEDISKQELDLGSNNFLGEEFVTPPSSEEFKPNLKLNENIESRFQFPDPSSATNKTLDEENERPLAPSDVEVKHEKANENQEPAILFSAIQNEPGSVAFSPKSENSRNEKSLEPTNDSKIPTTTTTTTLEPKNLHLINFEEPLVGDAQKIPSEVGHELIVPYNAKPQIFSEISELEQLPNATESSRSVALETKNWTSSTQRSTSGEDISDSKKGHETDQNRHDEKRSDTITSERGTEYRSSTTEVNPSGVSQANVTTEGEFNGESEENQSRNEEERPHSMSLGRGQIKIKEYSSTTSTTEKNLRSLDESSVPSEGELHEIFDENQGGIEKGSRSPTASQSEKENASKEKGQIPNEEERSTIIASEREREYRPSITEKNLRGLTEINVPSEGEPDESLNENQNGIEKERRSFTASPGEREDTSRELETTDERSDSAENLDDVEVLSEKLNRFVGSQMTMPENYKDHENEEDNSEEKQNHGQKERTSQNESEIGREYWLSTTEAVSEKISMEKNVGLEEKFNSDSHLPERYTLGEVESSKGSSEKIDDVRVVAEEPSAFVGSTTNIPQDFREKESLGAEPSQQEGESLHSTASEFERELAEISSNKSPKENIASKEKFVNSDFILPESVAPEKSATSIDFSENSKERTQDSKNYSEEKQSQEKEEKTSSTESEIGREYWHDTTEGLLNRFSIGRNVGLEEKLNSDSRLPERKSLGEFETNDQNFSTDNQSQQESPSSTASDSQREQLPRTTDNILEEEFPSKEKINSDSNHPEKNTLAEMKKTEGVTDSNFLREPEHDSSENFHDIEVLSENQNGFVGSQLKMLNVSNAEEIGVESEPQNNSQEVDSNGNFAKDQHPSSSLDVDEKKVKGKISQIHEEASMFMEMDKRNGIAEEIQDLHKSRTSNQLAVENPENFGGEAVIDKHLDVGEQNERPMAEINPNKNNNNEGYSDQDSKPGHDTYQIREDIPTEFENDPSPEATREWEREKQLPESNFKKIQNKENNSQMQRELQSEHFTTISSLEHQSESERKETSTSSLQHQNEPEHKGTSSPDGKERQFVDQYSTTRSHETQTEPEPKETLSLNGKEREFKSQDLTPTSRLEHQQDPEVHDKNESLDHTKTLELQHQKAPAITHNYFKSEDPKSPGKEEENPDTTITTTSTSSRDGNFTETSTKTTSEEINSSSTQEEFVDPSTGKDESLEFIKNNPSQIFAQNASQDLKDQNAISENNMRSENVLQGNGKTISPHYPEKAHQQESPVHQEDSSKKADCEDIISSSQEEDVDSSIGKDESQAFIEDIPSQIFAQNTSQDLKDQNAISDKNMKFKEGNHNIMIGTKVEYIPQDNVTTISPQYPDNGLRLENTDHLESDIENGLSTEEHKDPVISSSFNDNVQKPTISLQYPEDVLPQYAEKNLRLENTIHQESETENGISLEDKHKDPQYPEDVLPQYPEKTLRLENTDHQENETENGLSIDDHKDPFISPSFNVGIQQSTISPQYPVNVLPQYPEKELRLETPAHQESETENGIFLEDKHKDPKYPVDVHPQYPEKELRLKTTAHQESDTENGISMKDKHKDPQYHEDVLPQYPQKELRLENTAHQEIETESGISMEDHKDTFISKIPNSSHFTSLSNDSEEKSPEEDTSELENSSQPEVLPKIGGGGNSEITPQKSLPPTTDPSNFEMNAGAANSAGRLVPTTANPHLQNSTKSRGIVTNVKVTTLGPDSHTSRPIDPAAVGKSTTGSPIHKSQGTSSKEDDYKKELALENAVVVKTASKDTSNNPGNSGGHQILTDASGENTVPVGTETGSTKGYDMPKDNNRNHADFVENPIPIEDAKSPFNNHESGVKYYQEEDDDETEITTPTSGSSVTAVHNLEETQIRTQTPEPIVTGKFGIYIPEDDMTNSQTEKPREILPSESLISEGNILVIHDSYNRPKPLPTTAGPILNASKEMPKSMQEKPSTKRKTNKEIAENSNAYPKLDTEAQYTVAVVPNVPSRNHKAISNTTPKTMQQSLNTEQISSNQYKKKPGLASIDPNAASQTSSKPKTTNLKSDLDDHKMESSTETMPNGLNASHPSIKGMSSEEVNPADVAKILDETLAVIDDKSQTPSTESVLMTTRNVPVGKIASLSEEEKKEEFSGNAISVSLNLHNSNKTSLELNPKYFGENVKENSNQTADDAPKNMLHISNKNTEMPMDRTHLASTESALLENEESSQVNSTSGMFAPHEIEFKTFNKSISEFAPKSMPHIVNGHPISEIQTSSTESSALQEREFSSEEENLNSNTNGSLTQDSEAQVPMDHGSVKIDSHGSSTVKNETLENELQTSNANSNESIKTKAGNQDSDSTIEIANTLPRVPLSQNGDSQLRGNEMMSNSIIGNGDEKKIAFEAGRNSPTTVSPKDSDSSSNSSSSAHFVPEFKSFFNISQHGEENSKSKDTEDSSSEMQTTLKPENYDLLLEKTLKVEPYSGTLNAKNADDFSSEKIVNFATTEAEELLGEKNPPELISNVSDHGERFTSTTMEPEDFLGEKNHLEPNNNASTPEDSHYEENLTTTTNEPGTTSPTTAEASVPLRIPTYLNAENPPKDNANGNDNSSIGSTGQNLDSQATEFTSPGIEEIILINAENPLKNNSHGDEYSLIGSTGQNLDNQILELTTSSIGPKVKESNLINTEDPLKNNSLGEESTSQHLDNQASDLTTPSIGRETRESNSIDESNRGDKNASTIWREITPHTEDTSGENSSSNAITEHQKVTATEFDLAQRLETHFATDRETNKNSDHSLPDLFSTTTTNDFQSEDIAGRASTEDSKVQKVEPKTLGEMAGHFSMDIDFDEIPGTTTSHENTQEEVIDSKSARGNSQQFETSSDVAENSKNSKSRNAFEGVTRLSANISKGLENNLTLEEFGTSTSKISVKLPINLTSDQTLKEVETPKISEELPINPTSDQELEDTLTSPTTPHTNEDIFEMFNNKNRSDEKTENSLESNSSGEAGSSSLSSKTHNFDTTTTSIFDKIFKQLNFSDADTKEIESNSSESNSSKEAASASSSSKTDNFDGYDTTATSIFEELYKTFKQQDSSPSTETKEIEKSSESNSSDEAASASSSSKTYNFDDYDTTATSIFEEFYKTFKQQGSFPNTDIKEIEKSSESNSSKEAASSFSSSEPHNLDEYETVTTSIFQELYKTFKQQHNLSDTEKQKPPPQTTTERTGNFSGTDNQSKNQTTTALPLSEGTLEGQQGTSKEDKNSWTNAGNTEVLNVNETSLSGGENSDKETISSNANKYNTEENETTVRNNPNKILIGKTQKEREKILKESGAYETTTTEYNLENNNNTTSTTKQSNHSKLTTVLRSNTTTLPPIHAKEANHIPKNRRKPIMTYAPPPNENEHENTTRSNDLADYCLKPENICSPLCCGENTVCSSQQGCQCREGFREMAGENRTRKHCVAVSAEPHKIPSSYIFIGVICLILALIYMSVKYFNVTQVGRHNV</sequence>
<feature type="compositionally biased region" description="Polar residues" evidence="1">
    <location>
        <begin position="1802"/>
        <end position="1815"/>
    </location>
</feature>
<reference evidence="4" key="1">
    <citation type="submission" date="2020-05" db="UniProtKB">
        <authorList>
            <consortium name="EnsemblMetazoa"/>
        </authorList>
    </citation>
    <scope>IDENTIFICATION</scope>
    <source>
        <strain evidence="4">Aabys</strain>
    </source>
</reference>
<feature type="region of interest" description="Disordered" evidence="1">
    <location>
        <begin position="2384"/>
        <end position="2404"/>
    </location>
</feature>
<feature type="region of interest" description="Disordered" evidence="1">
    <location>
        <begin position="3973"/>
        <end position="4002"/>
    </location>
</feature>
<feature type="region of interest" description="Disordered" evidence="1">
    <location>
        <begin position="4019"/>
        <end position="4054"/>
    </location>
</feature>
<keyword evidence="2" id="KW-1133">Transmembrane helix</keyword>
<feature type="compositionally biased region" description="Low complexity" evidence="1">
    <location>
        <begin position="2118"/>
        <end position="2151"/>
    </location>
</feature>
<feature type="compositionally biased region" description="Basic and acidic residues" evidence="1">
    <location>
        <begin position="717"/>
        <end position="731"/>
    </location>
</feature>
<feature type="compositionally biased region" description="Basic and acidic residues" evidence="1">
    <location>
        <begin position="3655"/>
        <end position="3671"/>
    </location>
</feature>
<feature type="compositionally biased region" description="Polar residues" evidence="1">
    <location>
        <begin position="1545"/>
        <end position="1558"/>
    </location>
</feature>
<feature type="compositionally biased region" description="Polar residues" evidence="1">
    <location>
        <begin position="598"/>
        <end position="609"/>
    </location>
</feature>
<accession>A0A1I8MW22</accession>
<feature type="compositionally biased region" description="Basic and acidic residues" evidence="1">
    <location>
        <begin position="815"/>
        <end position="840"/>
    </location>
</feature>
<feature type="compositionally biased region" description="Basic and acidic residues" evidence="1">
    <location>
        <begin position="2772"/>
        <end position="2783"/>
    </location>
</feature>
<evidence type="ECO:0008006" key="5">
    <source>
        <dbReference type="Google" id="ProtNLM"/>
    </source>
</evidence>
<feature type="compositionally biased region" description="Low complexity" evidence="1">
    <location>
        <begin position="4037"/>
        <end position="4053"/>
    </location>
</feature>
<keyword evidence="3" id="KW-0732">Signal</keyword>
<organism evidence="4">
    <name type="scientific">Musca domestica</name>
    <name type="common">House fly</name>
    <dbReference type="NCBI Taxonomy" id="7370"/>
    <lineage>
        <taxon>Eukaryota</taxon>
        <taxon>Metazoa</taxon>
        <taxon>Ecdysozoa</taxon>
        <taxon>Arthropoda</taxon>
        <taxon>Hexapoda</taxon>
        <taxon>Insecta</taxon>
        <taxon>Pterygota</taxon>
        <taxon>Neoptera</taxon>
        <taxon>Endopterygota</taxon>
        <taxon>Diptera</taxon>
        <taxon>Brachycera</taxon>
        <taxon>Muscomorpha</taxon>
        <taxon>Muscoidea</taxon>
        <taxon>Muscidae</taxon>
        <taxon>Musca</taxon>
    </lineage>
</organism>
<feature type="compositionally biased region" description="Basic and acidic residues" evidence="1">
    <location>
        <begin position="1235"/>
        <end position="1245"/>
    </location>
</feature>
<evidence type="ECO:0000256" key="2">
    <source>
        <dbReference type="SAM" id="Phobius"/>
    </source>
</evidence>
<feature type="compositionally biased region" description="Polar residues" evidence="1">
    <location>
        <begin position="2581"/>
        <end position="2592"/>
    </location>
</feature>
<feature type="compositionally biased region" description="Low complexity" evidence="1">
    <location>
        <begin position="3929"/>
        <end position="3945"/>
    </location>
</feature>
<feature type="compositionally biased region" description="Polar residues" evidence="1">
    <location>
        <begin position="538"/>
        <end position="570"/>
    </location>
</feature>